<proteinExistence type="predicted"/>
<comment type="caution">
    <text evidence="2">The sequence shown here is derived from an EMBL/GenBank/DDBJ whole genome shotgun (WGS) entry which is preliminary data.</text>
</comment>
<keyword evidence="1" id="KW-0812">Transmembrane</keyword>
<evidence type="ECO:0000313" key="2">
    <source>
        <dbReference type="EMBL" id="PLR09204.1"/>
    </source>
</evidence>
<keyword evidence="1" id="KW-0472">Membrane</keyword>
<dbReference type="PANTHER" id="PTHR38468">
    <property type="entry name" value="SLL0939 PROTEIN"/>
    <property type="match status" value="1"/>
</dbReference>
<name>A0A2N5CPX8_9CAUL</name>
<protein>
    <submittedName>
        <fullName evidence="2">DUF1622 domain-containing protein</fullName>
    </submittedName>
</protein>
<dbReference type="RefSeq" id="WP_062100024.1">
    <property type="nucleotide sequence ID" value="NZ_PJRQ01000040.1"/>
</dbReference>
<dbReference type="PANTHER" id="PTHR38468:SF1">
    <property type="entry name" value="SLL0939 PROTEIN"/>
    <property type="match status" value="1"/>
</dbReference>
<dbReference type="InterPro" id="IPR012427">
    <property type="entry name" value="DUF1622"/>
</dbReference>
<reference evidence="2 3" key="1">
    <citation type="submission" date="2017-12" db="EMBL/GenBank/DDBJ databases">
        <title>The genome sequence of Caulobacter flavus CGMCC1 15093.</title>
        <authorList>
            <person name="Gao J."/>
            <person name="Mao X."/>
            <person name="Sun J."/>
        </authorList>
    </citation>
    <scope>NUCLEOTIDE SEQUENCE [LARGE SCALE GENOMIC DNA]</scope>
    <source>
        <strain evidence="2 3">CGMCC1 15093</strain>
    </source>
</reference>
<dbReference type="Proteomes" id="UP000234483">
    <property type="component" value="Unassembled WGS sequence"/>
</dbReference>
<gene>
    <name evidence="2" type="ORF">CFHF_18880</name>
</gene>
<feature type="transmembrane region" description="Helical" evidence="1">
    <location>
        <begin position="88"/>
        <end position="109"/>
    </location>
</feature>
<evidence type="ECO:0000313" key="3">
    <source>
        <dbReference type="Proteomes" id="UP000234483"/>
    </source>
</evidence>
<keyword evidence="1" id="KW-1133">Transmembrane helix</keyword>
<feature type="transmembrane region" description="Helical" evidence="1">
    <location>
        <begin position="62"/>
        <end position="82"/>
    </location>
</feature>
<dbReference type="EMBL" id="PJRQ01000040">
    <property type="protein sequence ID" value="PLR09204.1"/>
    <property type="molecule type" value="Genomic_DNA"/>
</dbReference>
<sequence length="133" mass="14326">MITIESGWLSAFFRLAVIILELAGTLTILSGAALATILFALRARSGDRAKAYGAFRSALGRSILLGLEFLVAGDIVKSLVINPTLDDLIVLAGLVFVRTFLSISLGVEINGHWPWEDTRMARATGREPSSPRV</sequence>
<dbReference type="AlphaFoldDB" id="A0A2N5CPX8"/>
<organism evidence="2 3">
    <name type="scientific">Caulobacter flavus</name>
    <dbReference type="NCBI Taxonomy" id="1679497"/>
    <lineage>
        <taxon>Bacteria</taxon>
        <taxon>Pseudomonadati</taxon>
        <taxon>Pseudomonadota</taxon>
        <taxon>Alphaproteobacteria</taxon>
        <taxon>Caulobacterales</taxon>
        <taxon>Caulobacteraceae</taxon>
        <taxon>Caulobacter</taxon>
    </lineage>
</organism>
<feature type="transmembrane region" description="Helical" evidence="1">
    <location>
        <begin position="12"/>
        <end position="41"/>
    </location>
</feature>
<evidence type="ECO:0000256" key="1">
    <source>
        <dbReference type="SAM" id="Phobius"/>
    </source>
</evidence>
<dbReference type="Pfam" id="PF07784">
    <property type="entry name" value="DUF1622"/>
    <property type="match status" value="1"/>
</dbReference>
<accession>A0A2N5CPX8</accession>